<keyword evidence="1" id="KW-0808">Transferase</keyword>
<dbReference type="GO" id="GO:0016301">
    <property type="term" value="F:kinase activity"/>
    <property type="evidence" value="ECO:0007669"/>
    <property type="project" value="UniProtKB-KW"/>
</dbReference>
<protein>
    <submittedName>
        <fullName evidence="1">Mitogen-activated protein kinase kinase kinase YODA-like isoform X2</fullName>
    </submittedName>
</protein>
<dbReference type="EMBL" id="GGEC01053622">
    <property type="protein sequence ID" value="MBX34106.1"/>
    <property type="molecule type" value="Transcribed_RNA"/>
</dbReference>
<keyword evidence="1" id="KW-0418">Kinase</keyword>
<accession>A0A2P2MV60</accession>
<dbReference type="AlphaFoldDB" id="A0A2P2MV60"/>
<sequence>MDLACHECILVSEAAKTMTLNSSLTVVVLAFQFQSQYAQHLENACLDAAWDRDPFSETVSLQCLRDPPDRLFILPSDGLLNFRCSVSMKLSLLAFCFTSLDDDFHHEGMFFIFRIPNSCSFRLVKGSTFWPNKEVYRTRNST</sequence>
<organism evidence="1">
    <name type="scientific">Rhizophora mucronata</name>
    <name type="common">Asiatic mangrove</name>
    <dbReference type="NCBI Taxonomy" id="61149"/>
    <lineage>
        <taxon>Eukaryota</taxon>
        <taxon>Viridiplantae</taxon>
        <taxon>Streptophyta</taxon>
        <taxon>Embryophyta</taxon>
        <taxon>Tracheophyta</taxon>
        <taxon>Spermatophyta</taxon>
        <taxon>Magnoliopsida</taxon>
        <taxon>eudicotyledons</taxon>
        <taxon>Gunneridae</taxon>
        <taxon>Pentapetalae</taxon>
        <taxon>rosids</taxon>
        <taxon>fabids</taxon>
        <taxon>Malpighiales</taxon>
        <taxon>Rhizophoraceae</taxon>
        <taxon>Rhizophora</taxon>
    </lineage>
</organism>
<name>A0A2P2MV60_RHIMU</name>
<evidence type="ECO:0000313" key="1">
    <source>
        <dbReference type="EMBL" id="MBX34106.1"/>
    </source>
</evidence>
<reference evidence="1" key="1">
    <citation type="submission" date="2018-02" db="EMBL/GenBank/DDBJ databases">
        <title>Rhizophora mucronata_Transcriptome.</title>
        <authorList>
            <person name="Meera S.P."/>
            <person name="Sreeshan A."/>
            <person name="Augustine A."/>
        </authorList>
    </citation>
    <scope>NUCLEOTIDE SEQUENCE</scope>
    <source>
        <tissue evidence="1">Leaf</tissue>
    </source>
</reference>
<proteinExistence type="predicted"/>